<dbReference type="Gene3D" id="3.90.550.10">
    <property type="entry name" value="Spore Coat Polysaccharide Biosynthesis Protein SpsA, Chain A"/>
    <property type="match status" value="1"/>
</dbReference>
<feature type="domain" description="Glycosyltransferase 2-like" evidence="3">
    <location>
        <begin position="4"/>
        <end position="128"/>
    </location>
</feature>
<dbReference type="Pfam" id="PF00535">
    <property type="entry name" value="Glycos_transf_2"/>
    <property type="match status" value="1"/>
</dbReference>
<evidence type="ECO:0000313" key="4">
    <source>
        <dbReference type="EMBL" id="QBR99688.1"/>
    </source>
</evidence>
<evidence type="ECO:0000256" key="2">
    <source>
        <dbReference type="ARBA" id="ARBA00022679"/>
    </source>
</evidence>
<dbReference type="RefSeq" id="WP_220018722.1">
    <property type="nucleotide sequence ID" value="NZ_JAHDUR010000026.1"/>
</dbReference>
<dbReference type="EMBL" id="MK483531">
    <property type="protein sequence ID" value="QBR99688.1"/>
    <property type="molecule type" value="Genomic_DNA"/>
</dbReference>
<dbReference type="InterPro" id="IPR029044">
    <property type="entry name" value="Nucleotide-diphossugar_trans"/>
</dbReference>
<sequence>MILTVIIPIYNVEKYLKKTLNSVLNQKINDFEIILVDNGSTDESGAICDEFAEKDTRIRVFHITNGGVSRARNFGLAQATGDYIHFMDSDDLVEPEMYEQFSNIIKKEYPDIVMCGSLQINSRRHTEMVVAPEQEAFLNGRNQIAEYLNQIPLNDMQCLIHYIWNKWYKREFLLKNKLSFSPTLNLGEDYVFNCTALKSIEKIYKVPNTYYHYFIRGNSLVSAFQSEPWKSRQMLFDAHKESYKSFGIWSENKNAIMLEEGKMCFAALRSVNSSRCELSFAEKTAFLRKFSDSEQMKLTVFYLKNSGKNLHRVWLFLIQKFNLFGIRIMLLADYAERRIRG</sequence>
<dbReference type="AlphaFoldDB" id="A0A4Y5FQE1"/>
<protein>
    <submittedName>
        <fullName evidence="4">Putative glycosyltransferase</fullName>
    </submittedName>
</protein>
<gene>
    <name evidence="4" type="ORF">eps41b_0013</name>
</gene>
<accession>A0A4Y5FQE1</accession>
<evidence type="ECO:0000259" key="3">
    <source>
        <dbReference type="Pfam" id="PF00535"/>
    </source>
</evidence>
<evidence type="ECO:0000256" key="1">
    <source>
        <dbReference type="ARBA" id="ARBA00022676"/>
    </source>
</evidence>
<dbReference type="SUPFAM" id="SSF53448">
    <property type="entry name" value="Nucleotide-diphospho-sugar transferases"/>
    <property type="match status" value="1"/>
</dbReference>
<dbReference type="GO" id="GO:0016757">
    <property type="term" value="F:glycosyltransferase activity"/>
    <property type="evidence" value="ECO:0007669"/>
    <property type="project" value="UniProtKB-KW"/>
</dbReference>
<proteinExistence type="predicted"/>
<dbReference type="CDD" id="cd00761">
    <property type="entry name" value="Glyco_tranf_GTA_type"/>
    <property type="match status" value="1"/>
</dbReference>
<name>A0A4Y5FQE1_STRTR</name>
<organism evidence="4">
    <name type="scientific">Streptococcus thermophilus</name>
    <dbReference type="NCBI Taxonomy" id="1308"/>
    <lineage>
        <taxon>Bacteria</taxon>
        <taxon>Bacillati</taxon>
        <taxon>Bacillota</taxon>
        <taxon>Bacilli</taxon>
        <taxon>Lactobacillales</taxon>
        <taxon>Streptococcaceae</taxon>
        <taxon>Streptococcus</taxon>
    </lineage>
</organism>
<dbReference type="PANTHER" id="PTHR22916:SF51">
    <property type="entry name" value="GLYCOSYLTRANSFERASE EPSH-RELATED"/>
    <property type="match status" value="1"/>
</dbReference>
<reference evidence="4" key="1">
    <citation type="journal article" date="2019" name="Sci. Rep.">
        <title>A comparative genomics approach for identifying host-range determinants in Streptococcus thermophilus bacteriophages.</title>
        <authorList>
            <person name="Szymczak P."/>
            <person name="Rau M.H."/>
            <person name="Monteiro J.M."/>
            <person name="Pinho M.G."/>
            <person name="Filipe S.R."/>
            <person name="Vogensen F.K."/>
            <person name="Zeidan A.A."/>
            <person name="Janzen T."/>
        </authorList>
    </citation>
    <scope>NUCLEOTIDE SEQUENCE</scope>
    <source>
        <strain evidence="4">STCH_41_eps_begin</strain>
    </source>
</reference>
<keyword evidence="1" id="KW-0328">Glycosyltransferase</keyword>
<keyword evidence="2 4" id="KW-0808">Transferase</keyword>
<dbReference type="InterPro" id="IPR001173">
    <property type="entry name" value="Glyco_trans_2-like"/>
</dbReference>
<dbReference type="PANTHER" id="PTHR22916">
    <property type="entry name" value="GLYCOSYLTRANSFERASE"/>
    <property type="match status" value="1"/>
</dbReference>